<dbReference type="SUPFAM" id="SSF51735">
    <property type="entry name" value="NAD(P)-binding Rossmann-fold domains"/>
    <property type="match status" value="1"/>
</dbReference>
<dbReference type="GO" id="GO:0016020">
    <property type="term" value="C:membrane"/>
    <property type="evidence" value="ECO:0007669"/>
    <property type="project" value="TreeGrafter"/>
</dbReference>
<keyword evidence="2" id="KW-0560">Oxidoreductase</keyword>
<keyword evidence="5" id="KW-1185">Reference proteome</keyword>
<dbReference type="PANTHER" id="PTHR44196:SF1">
    <property type="entry name" value="DEHYDROGENASE_REDUCTASE SDR FAMILY MEMBER 7B"/>
    <property type="match status" value="1"/>
</dbReference>
<dbReference type="InterPro" id="IPR020904">
    <property type="entry name" value="Sc_DH/Rdtase_CS"/>
</dbReference>
<evidence type="ECO:0000313" key="4">
    <source>
        <dbReference type="EMBL" id="SDP36909.1"/>
    </source>
</evidence>
<accession>A0A1H0S5U4</accession>
<dbReference type="Gene3D" id="3.40.50.720">
    <property type="entry name" value="NAD(P)-binding Rossmann-like Domain"/>
    <property type="match status" value="1"/>
</dbReference>
<gene>
    <name evidence="4" type="ORF">SAMN04515671_3912</name>
</gene>
<reference evidence="4 5" key="1">
    <citation type="submission" date="2016-10" db="EMBL/GenBank/DDBJ databases">
        <authorList>
            <person name="de Groot N.N."/>
        </authorList>
    </citation>
    <scope>NUCLEOTIDE SEQUENCE [LARGE SCALE GENOMIC DNA]</scope>
    <source>
        <strain evidence="5">P4-7,KCTC 19426,CECT 7604</strain>
    </source>
</reference>
<dbReference type="STRING" id="1090615.SAMN04515671_3912"/>
<dbReference type="PANTHER" id="PTHR44196">
    <property type="entry name" value="DEHYDROGENASE/REDUCTASE SDR FAMILY MEMBER 7B"/>
    <property type="match status" value="1"/>
</dbReference>
<dbReference type="InterPro" id="IPR036291">
    <property type="entry name" value="NAD(P)-bd_dom_sf"/>
</dbReference>
<feature type="region of interest" description="Disordered" evidence="3">
    <location>
        <begin position="274"/>
        <end position="308"/>
    </location>
</feature>
<dbReference type="RefSeq" id="WP_090479258.1">
    <property type="nucleotide sequence ID" value="NZ_LT629710.1"/>
</dbReference>
<protein>
    <submittedName>
        <fullName evidence="4">Short-chain dehydrogenase</fullName>
    </submittedName>
</protein>
<feature type="compositionally biased region" description="Basic residues" evidence="3">
    <location>
        <begin position="298"/>
        <end position="308"/>
    </location>
</feature>
<evidence type="ECO:0000256" key="3">
    <source>
        <dbReference type="SAM" id="MobiDB-lite"/>
    </source>
</evidence>
<sequence>MAHNPVRSSKVALVMGASSGIGLASALILAAEGWSLVLVARSHPSLDRAAARCVRLGAPTLVVEADVGDSAAVDAAFTVAAERFGRIDAVVNTAAAVAYGRFADVPVEVFDKAITTNLLGTANVARAALRHFGRRPGRGDLVLVGSLLGKIAVPMMSSYVTGKWGVQGLARILQIEARETPDVHVSLVSPGSVNTPAYSQAASYLGWHGRPPPPVDSPDKVAAAVVGCLNSSRRDRSVGIANGFVIAGFRLLPSVFDLLVTPLMKLAGLSNASTPPTAGNVLQAQPDGDQQYGQWPHLFRRPRRRVAR</sequence>
<dbReference type="EMBL" id="LT629710">
    <property type="protein sequence ID" value="SDP36909.1"/>
    <property type="molecule type" value="Genomic_DNA"/>
</dbReference>
<comment type="similarity">
    <text evidence="1">Belongs to the short-chain dehydrogenases/reductases (SDR) family.</text>
</comment>
<feature type="compositionally biased region" description="Polar residues" evidence="3">
    <location>
        <begin position="274"/>
        <end position="283"/>
    </location>
</feature>
<dbReference type="AlphaFoldDB" id="A0A1H0S5U4"/>
<proteinExistence type="inferred from homology"/>
<dbReference type="PROSITE" id="PS00061">
    <property type="entry name" value="ADH_SHORT"/>
    <property type="match status" value="1"/>
</dbReference>
<evidence type="ECO:0000313" key="5">
    <source>
        <dbReference type="Proteomes" id="UP000198741"/>
    </source>
</evidence>
<dbReference type="Proteomes" id="UP000198741">
    <property type="component" value="Chromosome I"/>
</dbReference>
<dbReference type="GO" id="GO:0016491">
    <property type="term" value="F:oxidoreductase activity"/>
    <property type="evidence" value="ECO:0007669"/>
    <property type="project" value="UniProtKB-KW"/>
</dbReference>
<evidence type="ECO:0000256" key="2">
    <source>
        <dbReference type="ARBA" id="ARBA00023002"/>
    </source>
</evidence>
<organism evidence="4 5">
    <name type="scientific">Nakamurella panacisegetis</name>
    <dbReference type="NCBI Taxonomy" id="1090615"/>
    <lineage>
        <taxon>Bacteria</taxon>
        <taxon>Bacillati</taxon>
        <taxon>Actinomycetota</taxon>
        <taxon>Actinomycetes</taxon>
        <taxon>Nakamurellales</taxon>
        <taxon>Nakamurellaceae</taxon>
        <taxon>Nakamurella</taxon>
    </lineage>
</organism>
<name>A0A1H0S5U4_9ACTN</name>
<evidence type="ECO:0000256" key="1">
    <source>
        <dbReference type="ARBA" id="ARBA00006484"/>
    </source>
</evidence>
<dbReference type="PRINTS" id="PR00081">
    <property type="entry name" value="GDHRDH"/>
</dbReference>
<dbReference type="OrthoDB" id="5242868at2"/>
<dbReference type="Pfam" id="PF00106">
    <property type="entry name" value="adh_short"/>
    <property type="match status" value="1"/>
</dbReference>
<dbReference type="InterPro" id="IPR002347">
    <property type="entry name" value="SDR_fam"/>
</dbReference>